<dbReference type="Proteomes" id="UP000316714">
    <property type="component" value="Unassembled WGS sequence"/>
</dbReference>
<keyword evidence="2 6" id="KW-0805">Transcription regulation</keyword>
<evidence type="ECO:0000256" key="1">
    <source>
        <dbReference type="ARBA" id="ARBA00010641"/>
    </source>
</evidence>
<evidence type="ECO:0000256" key="3">
    <source>
        <dbReference type="ARBA" id="ARBA00023082"/>
    </source>
</evidence>
<evidence type="ECO:0000256" key="2">
    <source>
        <dbReference type="ARBA" id="ARBA00023015"/>
    </source>
</evidence>
<dbReference type="InterPro" id="IPR014284">
    <property type="entry name" value="RNA_pol_sigma-70_dom"/>
</dbReference>
<proteinExistence type="inferred from homology"/>
<evidence type="ECO:0000259" key="7">
    <source>
        <dbReference type="Pfam" id="PF04542"/>
    </source>
</evidence>
<dbReference type="InterPro" id="IPR036388">
    <property type="entry name" value="WH-like_DNA-bd_sf"/>
</dbReference>
<dbReference type="EMBL" id="SIHJ01000001">
    <property type="protein sequence ID" value="TWT37974.1"/>
    <property type="molecule type" value="Genomic_DNA"/>
</dbReference>
<keyword evidence="3 6" id="KW-0731">Sigma factor</keyword>
<protein>
    <recommendedName>
        <fullName evidence="6">RNA polymerase sigma factor</fullName>
    </recommendedName>
</protein>
<dbReference type="InterPro" id="IPR013249">
    <property type="entry name" value="RNA_pol_sigma70_r4_t2"/>
</dbReference>
<dbReference type="Pfam" id="PF08281">
    <property type="entry name" value="Sigma70_r4_2"/>
    <property type="match status" value="1"/>
</dbReference>
<name>A0A5C5VH80_9BACT</name>
<feature type="domain" description="RNA polymerase sigma-70 region 2" evidence="7">
    <location>
        <begin position="15"/>
        <end position="81"/>
    </location>
</feature>
<dbReference type="SUPFAM" id="SSF88946">
    <property type="entry name" value="Sigma2 domain of RNA polymerase sigma factors"/>
    <property type="match status" value="1"/>
</dbReference>
<keyword evidence="4 6" id="KW-0238">DNA-binding</keyword>
<dbReference type="SUPFAM" id="SSF88659">
    <property type="entry name" value="Sigma3 and sigma4 domains of RNA polymerase sigma factors"/>
    <property type="match status" value="1"/>
</dbReference>
<dbReference type="GO" id="GO:0006352">
    <property type="term" value="P:DNA-templated transcription initiation"/>
    <property type="evidence" value="ECO:0007669"/>
    <property type="project" value="InterPro"/>
</dbReference>
<dbReference type="PANTHER" id="PTHR43133">
    <property type="entry name" value="RNA POLYMERASE ECF-TYPE SIGMA FACTO"/>
    <property type="match status" value="1"/>
</dbReference>
<dbReference type="InterPro" id="IPR013325">
    <property type="entry name" value="RNA_pol_sigma_r2"/>
</dbReference>
<dbReference type="PROSITE" id="PS01063">
    <property type="entry name" value="SIGMA70_ECF"/>
    <property type="match status" value="1"/>
</dbReference>
<sequence>MDPPPEQAALQWLSDHGDLLYSYALPRVGGDAATAEDLVQETLLAALKADQSFKGESSRGTWLVGILRHKIIDHYRRAGRRPEMTSGWSDNDALEDLLAEGGRHDWRRASAGGVESQEFAEVLAKCLENINPALAQTFILVVMDGLTTEEACSVLEITPTNLSVRLCRARLELRRELNSRWFDE</sequence>
<evidence type="ECO:0000313" key="9">
    <source>
        <dbReference type="EMBL" id="TWT37974.1"/>
    </source>
</evidence>
<dbReference type="AlphaFoldDB" id="A0A5C5VH80"/>
<accession>A0A5C5VH80</accession>
<evidence type="ECO:0000256" key="6">
    <source>
        <dbReference type="RuleBase" id="RU000716"/>
    </source>
</evidence>
<dbReference type="GO" id="GO:0003677">
    <property type="term" value="F:DNA binding"/>
    <property type="evidence" value="ECO:0007669"/>
    <property type="project" value="UniProtKB-KW"/>
</dbReference>
<evidence type="ECO:0000256" key="5">
    <source>
        <dbReference type="ARBA" id="ARBA00023163"/>
    </source>
</evidence>
<evidence type="ECO:0000259" key="8">
    <source>
        <dbReference type="Pfam" id="PF08281"/>
    </source>
</evidence>
<organism evidence="9 10">
    <name type="scientific">Posidoniimonas corsicana</name>
    <dbReference type="NCBI Taxonomy" id="1938618"/>
    <lineage>
        <taxon>Bacteria</taxon>
        <taxon>Pseudomonadati</taxon>
        <taxon>Planctomycetota</taxon>
        <taxon>Planctomycetia</taxon>
        <taxon>Pirellulales</taxon>
        <taxon>Lacipirellulaceae</taxon>
        <taxon>Posidoniimonas</taxon>
    </lineage>
</organism>
<dbReference type="Gene3D" id="1.10.1740.10">
    <property type="match status" value="1"/>
</dbReference>
<comment type="caution">
    <text evidence="9">The sequence shown here is derived from an EMBL/GenBank/DDBJ whole genome shotgun (WGS) entry which is preliminary data.</text>
</comment>
<comment type="similarity">
    <text evidence="1 6">Belongs to the sigma-70 factor family. ECF subfamily.</text>
</comment>
<dbReference type="InterPro" id="IPR013324">
    <property type="entry name" value="RNA_pol_sigma_r3/r4-like"/>
</dbReference>
<reference evidence="9 10" key="1">
    <citation type="submission" date="2019-02" db="EMBL/GenBank/DDBJ databases">
        <title>Deep-cultivation of Planctomycetes and their phenomic and genomic characterization uncovers novel biology.</title>
        <authorList>
            <person name="Wiegand S."/>
            <person name="Jogler M."/>
            <person name="Boedeker C."/>
            <person name="Pinto D."/>
            <person name="Vollmers J."/>
            <person name="Rivas-Marin E."/>
            <person name="Kohn T."/>
            <person name="Peeters S.H."/>
            <person name="Heuer A."/>
            <person name="Rast P."/>
            <person name="Oberbeckmann S."/>
            <person name="Bunk B."/>
            <person name="Jeske O."/>
            <person name="Meyerdierks A."/>
            <person name="Storesund J.E."/>
            <person name="Kallscheuer N."/>
            <person name="Luecker S."/>
            <person name="Lage O.M."/>
            <person name="Pohl T."/>
            <person name="Merkel B.J."/>
            <person name="Hornburger P."/>
            <person name="Mueller R.-W."/>
            <person name="Bruemmer F."/>
            <person name="Labrenz M."/>
            <person name="Spormann A.M."/>
            <person name="Op Den Camp H."/>
            <person name="Overmann J."/>
            <person name="Amann R."/>
            <person name="Jetten M.S.M."/>
            <person name="Mascher T."/>
            <person name="Medema M.H."/>
            <person name="Devos D.P."/>
            <person name="Kaster A.-K."/>
            <person name="Ovreas L."/>
            <person name="Rohde M."/>
            <person name="Galperin M.Y."/>
            <person name="Jogler C."/>
        </authorList>
    </citation>
    <scope>NUCLEOTIDE SEQUENCE [LARGE SCALE GENOMIC DNA]</scope>
    <source>
        <strain evidence="9 10">KOR34</strain>
    </source>
</reference>
<feature type="domain" description="RNA polymerase sigma factor 70 region 4 type 2" evidence="8">
    <location>
        <begin position="122"/>
        <end position="173"/>
    </location>
</feature>
<evidence type="ECO:0000313" key="10">
    <source>
        <dbReference type="Proteomes" id="UP000316714"/>
    </source>
</evidence>
<keyword evidence="10" id="KW-1185">Reference proteome</keyword>
<gene>
    <name evidence="9" type="primary">rpoE_4</name>
    <name evidence="9" type="ORF">KOR34_29400</name>
</gene>
<dbReference type="InterPro" id="IPR000838">
    <property type="entry name" value="RNA_pol_sigma70_ECF_CS"/>
</dbReference>
<dbReference type="PANTHER" id="PTHR43133:SF8">
    <property type="entry name" value="RNA POLYMERASE SIGMA FACTOR HI_1459-RELATED"/>
    <property type="match status" value="1"/>
</dbReference>
<dbReference type="Gene3D" id="1.10.10.10">
    <property type="entry name" value="Winged helix-like DNA-binding domain superfamily/Winged helix DNA-binding domain"/>
    <property type="match status" value="1"/>
</dbReference>
<dbReference type="GO" id="GO:0016987">
    <property type="term" value="F:sigma factor activity"/>
    <property type="evidence" value="ECO:0007669"/>
    <property type="project" value="UniProtKB-KW"/>
</dbReference>
<dbReference type="RefSeq" id="WP_146565271.1">
    <property type="nucleotide sequence ID" value="NZ_SIHJ01000001.1"/>
</dbReference>
<dbReference type="NCBIfam" id="TIGR02937">
    <property type="entry name" value="sigma70-ECF"/>
    <property type="match status" value="1"/>
</dbReference>
<dbReference type="OrthoDB" id="9803470at2"/>
<dbReference type="InterPro" id="IPR039425">
    <property type="entry name" value="RNA_pol_sigma-70-like"/>
</dbReference>
<evidence type="ECO:0000256" key="4">
    <source>
        <dbReference type="ARBA" id="ARBA00023125"/>
    </source>
</evidence>
<dbReference type="InterPro" id="IPR007627">
    <property type="entry name" value="RNA_pol_sigma70_r2"/>
</dbReference>
<dbReference type="Pfam" id="PF04542">
    <property type="entry name" value="Sigma70_r2"/>
    <property type="match status" value="1"/>
</dbReference>
<keyword evidence="5 6" id="KW-0804">Transcription</keyword>